<evidence type="ECO:0000256" key="2">
    <source>
        <dbReference type="ARBA" id="ARBA00022679"/>
    </source>
</evidence>
<dbReference type="InterPro" id="IPR050559">
    <property type="entry name" value="P-Pant_transferase_sf"/>
</dbReference>
<evidence type="ECO:0000313" key="4">
    <source>
        <dbReference type="EMBL" id="KTA97781.1"/>
    </source>
</evidence>
<dbReference type="Proteomes" id="UP000054886">
    <property type="component" value="Unassembled WGS sequence"/>
</dbReference>
<dbReference type="VEuPathDB" id="FungiDB:GWK60_E04807"/>
<reference evidence="4 5" key="1">
    <citation type="submission" date="2015-10" db="EMBL/GenBank/DDBJ databases">
        <title>Draft genomes sequences of Candida glabrata isolates 1A, 1B, 2A, 2B, 3A and 3B.</title>
        <authorList>
            <person name="Haavelsrud O.E."/>
            <person name="Gaustad P."/>
        </authorList>
    </citation>
    <scope>NUCLEOTIDE SEQUENCE [LARGE SCALE GENOMIC DNA]</scope>
    <source>
        <strain evidence="4">910700640</strain>
    </source>
</reference>
<dbReference type="InterPro" id="IPR037143">
    <property type="entry name" value="4-PPantetheinyl_Trfase_dom_sf"/>
</dbReference>
<dbReference type="Pfam" id="PF01648">
    <property type="entry name" value="ACPS"/>
    <property type="match status" value="1"/>
</dbReference>
<dbReference type="GO" id="GO:0008897">
    <property type="term" value="F:holo-[acyl-carrier-protein] synthase activity"/>
    <property type="evidence" value="ECO:0007669"/>
    <property type="project" value="UniProtKB-EC"/>
</dbReference>
<keyword evidence="2 4" id="KW-0808">Transferase</keyword>
<dbReference type="EC" id="2.7.8.7" evidence="1"/>
<dbReference type="VEuPathDB" id="FungiDB:GVI51_E04829"/>
<dbReference type="InterPro" id="IPR008278">
    <property type="entry name" value="4-PPantetheinyl_Trfase_dom"/>
</dbReference>
<name>A0A0W0CDM3_CANGB</name>
<dbReference type="Gene3D" id="3.90.470.20">
    <property type="entry name" value="4'-phosphopantetheinyl transferase domain"/>
    <property type="match status" value="2"/>
</dbReference>
<proteinExistence type="predicted"/>
<gene>
    <name evidence="4" type="ORF">AO440_001037</name>
</gene>
<comment type="caution">
    <text evidence="4">The sequence shown here is derived from an EMBL/GenBank/DDBJ whole genome shotgun (WGS) entry which is preliminary data.</text>
</comment>
<dbReference type="SUPFAM" id="SSF56214">
    <property type="entry name" value="4'-phosphopantetheinyl transferase"/>
    <property type="match status" value="2"/>
</dbReference>
<evidence type="ECO:0000313" key="5">
    <source>
        <dbReference type="Proteomes" id="UP000054886"/>
    </source>
</evidence>
<dbReference type="AlphaFoldDB" id="A0A0W0CDM3"/>
<evidence type="ECO:0000259" key="3">
    <source>
        <dbReference type="Pfam" id="PF01648"/>
    </source>
</evidence>
<sequence>MSDWLSLAKSNDPHIVVLTMDVHLSYFRDEYNFEEALRLLPFEWQCRVIQKRAHKDKVTALCNRLLQLYGCRLELNTQAIDFTQGKYGKPFVKNTESFNFSMTNGENFVSIIMTNLFQTEVGIDLASINDFTSEGDLKIYEDVLSTEEYEKINNQTNLLDMKRLFAFYWSVKECYTKYLGVGLNGDLKIINVSLFSAPLVNEAVSTFKLKDITFHSRWVSDNEILTYCFPAQYDFSKPIHAILNVVSVIEGIKTQFLT</sequence>
<accession>A0A0W0CDM3</accession>
<dbReference type="GO" id="GO:0000287">
    <property type="term" value="F:magnesium ion binding"/>
    <property type="evidence" value="ECO:0007669"/>
    <property type="project" value="InterPro"/>
</dbReference>
<dbReference type="VEuPathDB" id="FungiDB:B1J91_E05104g"/>
<dbReference type="VEuPathDB" id="FungiDB:CAGL0E05104g"/>
<dbReference type="EMBL" id="LLZZ01000156">
    <property type="protein sequence ID" value="KTA97781.1"/>
    <property type="molecule type" value="Genomic_DNA"/>
</dbReference>
<protein>
    <recommendedName>
        <fullName evidence="1">holo-[acyl-carrier-protein] synthase</fullName>
        <ecNumber evidence="1">2.7.8.7</ecNumber>
    </recommendedName>
</protein>
<organism evidence="4 5">
    <name type="scientific">Candida glabrata</name>
    <name type="common">Yeast</name>
    <name type="synonym">Torulopsis glabrata</name>
    <dbReference type="NCBI Taxonomy" id="5478"/>
    <lineage>
        <taxon>Eukaryota</taxon>
        <taxon>Fungi</taxon>
        <taxon>Dikarya</taxon>
        <taxon>Ascomycota</taxon>
        <taxon>Saccharomycotina</taxon>
        <taxon>Saccharomycetes</taxon>
        <taxon>Saccharomycetales</taxon>
        <taxon>Saccharomycetaceae</taxon>
        <taxon>Nakaseomyces</taxon>
    </lineage>
</organism>
<feature type="domain" description="4'-phosphopantetheinyl transferase" evidence="3">
    <location>
        <begin position="121"/>
        <end position="219"/>
    </location>
</feature>
<evidence type="ECO:0000256" key="1">
    <source>
        <dbReference type="ARBA" id="ARBA00013172"/>
    </source>
</evidence>
<dbReference type="GO" id="GO:0005829">
    <property type="term" value="C:cytosol"/>
    <property type="evidence" value="ECO:0007669"/>
    <property type="project" value="TreeGrafter"/>
</dbReference>
<dbReference type="PANTHER" id="PTHR12215">
    <property type="entry name" value="PHOSPHOPANTETHEINE TRANSFERASE"/>
    <property type="match status" value="1"/>
</dbReference>
<dbReference type="PANTHER" id="PTHR12215:SF10">
    <property type="entry name" value="L-AMINOADIPATE-SEMIALDEHYDE DEHYDROGENASE-PHOSPHOPANTETHEINYL TRANSFERASE"/>
    <property type="match status" value="1"/>
</dbReference>
<dbReference type="GO" id="GO:0019878">
    <property type="term" value="P:lysine biosynthetic process via aminoadipic acid"/>
    <property type="evidence" value="ECO:0007669"/>
    <property type="project" value="TreeGrafter"/>
</dbReference>